<proteinExistence type="predicted"/>
<evidence type="ECO:0000313" key="1">
    <source>
        <dbReference type="EMBL" id="TYR63293.1"/>
    </source>
</evidence>
<organism evidence="1 2">
    <name type="scientific">Streptomyces parvus</name>
    <dbReference type="NCBI Taxonomy" id="66428"/>
    <lineage>
        <taxon>Bacteria</taxon>
        <taxon>Bacillati</taxon>
        <taxon>Actinomycetota</taxon>
        <taxon>Actinomycetes</taxon>
        <taxon>Kitasatosporales</taxon>
        <taxon>Streptomycetaceae</taxon>
        <taxon>Streptomyces</taxon>
    </lineage>
</organism>
<protein>
    <submittedName>
        <fullName evidence="1">Uncharacterized protein</fullName>
    </submittedName>
</protein>
<name>A0A5D4JHZ1_9ACTN</name>
<dbReference type="AlphaFoldDB" id="A0A5D4JHZ1"/>
<dbReference type="RefSeq" id="WP_148903085.1">
    <property type="nucleotide sequence ID" value="NZ_VSZQ01000087.1"/>
</dbReference>
<keyword evidence="2" id="KW-1185">Reference proteome</keyword>
<comment type="caution">
    <text evidence="1">The sequence shown here is derived from an EMBL/GenBank/DDBJ whole genome shotgun (WGS) entry which is preliminary data.</text>
</comment>
<dbReference type="Proteomes" id="UP000323242">
    <property type="component" value="Unassembled WGS sequence"/>
</dbReference>
<gene>
    <name evidence="1" type="ORF">FY004_17600</name>
</gene>
<dbReference type="EMBL" id="VSZQ01000087">
    <property type="protein sequence ID" value="TYR63293.1"/>
    <property type="molecule type" value="Genomic_DNA"/>
</dbReference>
<accession>A0A5D4JHZ1</accession>
<evidence type="ECO:0000313" key="2">
    <source>
        <dbReference type="Proteomes" id="UP000323242"/>
    </source>
</evidence>
<sequence>MKSDVVNVEPVPPDNDLKCSMHDGRSPTCSGRVVAVVTLADAGSRNNRYRVCQWWYDNKLEAQRP</sequence>
<reference evidence="1 2" key="1">
    <citation type="submission" date="2019-08" db="EMBL/GenBank/DDBJ databases">
        <title>Draft genome for granaticin producer strain Streptomyces parvus C05.</title>
        <authorList>
            <person name="Gonzalez-Pimentel J.L."/>
        </authorList>
    </citation>
    <scope>NUCLEOTIDE SEQUENCE [LARGE SCALE GENOMIC DNA]</scope>
    <source>
        <strain evidence="1 2">C05</strain>
    </source>
</reference>